<gene>
    <name evidence="1" type="ORF">MRB53_032613</name>
</gene>
<name>A0ACC2KT04_PERAE</name>
<evidence type="ECO:0000313" key="1">
    <source>
        <dbReference type="EMBL" id="KAJ8624083.1"/>
    </source>
</evidence>
<organism evidence="1 2">
    <name type="scientific">Persea americana</name>
    <name type="common">Avocado</name>
    <dbReference type="NCBI Taxonomy" id="3435"/>
    <lineage>
        <taxon>Eukaryota</taxon>
        <taxon>Viridiplantae</taxon>
        <taxon>Streptophyta</taxon>
        <taxon>Embryophyta</taxon>
        <taxon>Tracheophyta</taxon>
        <taxon>Spermatophyta</taxon>
        <taxon>Magnoliopsida</taxon>
        <taxon>Magnoliidae</taxon>
        <taxon>Laurales</taxon>
        <taxon>Lauraceae</taxon>
        <taxon>Persea</taxon>
    </lineage>
</organism>
<sequence length="412" mass="46395">MVGYWCRDKYRTGLRSITDAILRFHLLQEFDEEKRSCRRRLAGHNWRRRKNTLDTIVSDHPLKDDQASRYFLFYLLKILTNLQSKNSDHSKEQDLFLKLLRTLSSPKVITEPEILSAFAHLLSQTSTEVCAEKEISILSESLRGGATVPEISAILHSTAAASSSISSQDHKMDVTNCMPMNVARPCQLQVPPPAHNPLNEIIGSVPLQDTNAVCPIGDGPPRMQSDACYLMPSKEAKVGEQNRTKINDFDLNSSYNESQDCREGSEKLSQNDWKIPQIGHYNFPSWPNQDIPQTSTANSGDNSESTSDKSSSSSGDDLQDFQHLDQPRQSEHYHYSLRSEKTYKIAIQLEDYNSLLRLRRGKEEALIGSCSSSYNLNAPIAECCSGHRVGRLCSSWLGISFLLCDIEDETCN</sequence>
<accession>A0ACC2KT04</accession>
<keyword evidence="2" id="KW-1185">Reference proteome</keyword>
<comment type="caution">
    <text evidence="1">The sequence shown here is derived from an EMBL/GenBank/DDBJ whole genome shotgun (WGS) entry which is preliminary data.</text>
</comment>
<reference evidence="1 2" key="1">
    <citation type="journal article" date="2022" name="Hortic Res">
        <title>A haplotype resolved chromosomal level avocado genome allows analysis of novel avocado genes.</title>
        <authorList>
            <person name="Nath O."/>
            <person name="Fletcher S.J."/>
            <person name="Hayward A."/>
            <person name="Shaw L.M."/>
            <person name="Masouleh A.K."/>
            <person name="Furtado A."/>
            <person name="Henry R.J."/>
            <person name="Mitter N."/>
        </authorList>
    </citation>
    <scope>NUCLEOTIDE SEQUENCE [LARGE SCALE GENOMIC DNA]</scope>
    <source>
        <strain evidence="2">cv. Hass</strain>
    </source>
</reference>
<evidence type="ECO:0000313" key="2">
    <source>
        <dbReference type="Proteomes" id="UP001234297"/>
    </source>
</evidence>
<protein>
    <submittedName>
        <fullName evidence="1">Uncharacterized protein</fullName>
    </submittedName>
</protein>
<dbReference type="EMBL" id="CM056819">
    <property type="protein sequence ID" value="KAJ8624083.1"/>
    <property type="molecule type" value="Genomic_DNA"/>
</dbReference>
<proteinExistence type="predicted"/>
<dbReference type="Proteomes" id="UP001234297">
    <property type="component" value="Chromosome 11"/>
</dbReference>